<proteinExistence type="predicted"/>
<feature type="chain" id="PRO_5016810404" evidence="1">
    <location>
        <begin position="23"/>
        <end position="153"/>
    </location>
</feature>
<name>A0A370IAZ5_9NOCA</name>
<dbReference type="Proteomes" id="UP000254869">
    <property type="component" value="Unassembled WGS sequence"/>
</dbReference>
<keyword evidence="3" id="KW-1185">Reference proteome</keyword>
<sequence length="153" mass="15920">MKIALVGILAGLGLLTAAPAHAAALTPDYAQPPNGAGVDPGHNLTPVWSPIQVPALDDVDTASTTTITAHPYLAPWAHERVPIPAGTAVELRGAARVRIPEANGKTLVVNPNGHCYFDGPNAVSGDLTPTALTPVRIDTSAFQLTIEPTLYRH</sequence>
<evidence type="ECO:0000313" key="3">
    <source>
        <dbReference type="Proteomes" id="UP000254869"/>
    </source>
</evidence>
<reference evidence="2 3" key="1">
    <citation type="submission" date="2018-07" db="EMBL/GenBank/DDBJ databases">
        <title>Genomic Encyclopedia of Type Strains, Phase IV (KMG-IV): sequencing the most valuable type-strain genomes for metagenomic binning, comparative biology and taxonomic classification.</title>
        <authorList>
            <person name="Goeker M."/>
        </authorList>
    </citation>
    <scope>NUCLEOTIDE SEQUENCE [LARGE SCALE GENOMIC DNA]</scope>
    <source>
        <strain evidence="2 3">DSM 44290</strain>
    </source>
</reference>
<dbReference type="EMBL" id="QQBC01000002">
    <property type="protein sequence ID" value="RDI67893.1"/>
    <property type="molecule type" value="Genomic_DNA"/>
</dbReference>
<keyword evidence="1" id="KW-0732">Signal</keyword>
<protein>
    <submittedName>
        <fullName evidence="2">Uncharacterized protein</fullName>
    </submittedName>
</protein>
<organism evidence="2 3">
    <name type="scientific">Nocardia pseudobrasiliensis</name>
    <dbReference type="NCBI Taxonomy" id="45979"/>
    <lineage>
        <taxon>Bacteria</taxon>
        <taxon>Bacillati</taxon>
        <taxon>Actinomycetota</taxon>
        <taxon>Actinomycetes</taxon>
        <taxon>Mycobacteriales</taxon>
        <taxon>Nocardiaceae</taxon>
        <taxon>Nocardia</taxon>
    </lineage>
</organism>
<dbReference type="STRING" id="1210086.GCA_001613105_00870"/>
<evidence type="ECO:0000313" key="2">
    <source>
        <dbReference type="EMBL" id="RDI67893.1"/>
    </source>
</evidence>
<accession>A0A370IAZ5</accession>
<dbReference type="RefSeq" id="WP_067992183.1">
    <property type="nucleotide sequence ID" value="NZ_QQBC01000002.1"/>
</dbReference>
<evidence type="ECO:0000256" key="1">
    <source>
        <dbReference type="SAM" id="SignalP"/>
    </source>
</evidence>
<feature type="signal peptide" evidence="1">
    <location>
        <begin position="1"/>
        <end position="22"/>
    </location>
</feature>
<gene>
    <name evidence="2" type="ORF">DFR76_102294</name>
</gene>
<dbReference type="AlphaFoldDB" id="A0A370IAZ5"/>
<comment type="caution">
    <text evidence="2">The sequence shown here is derived from an EMBL/GenBank/DDBJ whole genome shotgun (WGS) entry which is preliminary data.</text>
</comment>